<organism evidence="1 2">
    <name type="scientific">Hyalomma asiaticum</name>
    <name type="common">Tick</name>
    <dbReference type="NCBI Taxonomy" id="266040"/>
    <lineage>
        <taxon>Eukaryota</taxon>
        <taxon>Metazoa</taxon>
        <taxon>Ecdysozoa</taxon>
        <taxon>Arthropoda</taxon>
        <taxon>Chelicerata</taxon>
        <taxon>Arachnida</taxon>
        <taxon>Acari</taxon>
        <taxon>Parasitiformes</taxon>
        <taxon>Ixodida</taxon>
        <taxon>Ixodoidea</taxon>
        <taxon>Ixodidae</taxon>
        <taxon>Hyalomminae</taxon>
        <taxon>Hyalomma</taxon>
    </lineage>
</organism>
<evidence type="ECO:0000313" key="1">
    <source>
        <dbReference type="EMBL" id="KAH6921678.1"/>
    </source>
</evidence>
<sequence length="97" mass="10622">MIFSQEVSCYSVTHLLPTSDSELLESLNEVPDKPPAGQAGDQASQPSRQGPARFEKRLSALNTPLFYVTVAVFALCAIAFSFYVLYARSKGMSIFVN</sequence>
<dbReference type="EMBL" id="CM023489">
    <property type="protein sequence ID" value="KAH6921678.1"/>
    <property type="molecule type" value="Genomic_DNA"/>
</dbReference>
<proteinExistence type="predicted"/>
<accession>A0ACB7RK43</accession>
<keyword evidence="2" id="KW-1185">Reference proteome</keyword>
<protein>
    <submittedName>
        <fullName evidence="1">Uncharacterized protein</fullName>
    </submittedName>
</protein>
<gene>
    <name evidence="1" type="ORF">HPB50_003956</name>
</gene>
<reference evidence="1" key="1">
    <citation type="submission" date="2020-05" db="EMBL/GenBank/DDBJ databases">
        <title>Large-scale comparative analyses of tick genomes elucidate their genetic diversity and vector capacities.</title>
        <authorList>
            <person name="Jia N."/>
            <person name="Wang J."/>
            <person name="Shi W."/>
            <person name="Du L."/>
            <person name="Sun Y."/>
            <person name="Zhan W."/>
            <person name="Jiang J."/>
            <person name="Wang Q."/>
            <person name="Zhang B."/>
            <person name="Ji P."/>
            <person name="Sakyi L.B."/>
            <person name="Cui X."/>
            <person name="Yuan T."/>
            <person name="Jiang B."/>
            <person name="Yang W."/>
            <person name="Lam T.T.-Y."/>
            <person name="Chang Q."/>
            <person name="Ding S."/>
            <person name="Wang X."/>
            <person name="Zhu J."/>
            <person name="Ruan X."/>
            <person name="Zhao L."/>
            <person name="Wei J."/>
            <person name="Que T."/>
            <person name="Du C."/>
            <person name="Cheng J."/>
            <person name="Dai P."/>
            <person name="Han X."/>
            <person name="Huang E."/>
            <person name="Gao Y."/>
            <person name="Liu J."/>
            <person name="Shao H."/>
            <person name="Ye R."/>
            <person name="Li L."/>
            <person name="Wei W."/>
            <person name="Wang X."/>
            <person name="Wang C."/>
            <person name="Yang T."/>
            <person name="Huo Q."/>
            <person name="Li W."/>
            <person name="Guo W."/>
            <person name="Chen H."/>
            <person name="Zhou L."/>
            <person name="Ni X."/>
            <person name="Tian J."/>
            <person name="Zhou Y."/>
            <person name="Sheng Y."/>
            <person name="Liu T."/>
            <person name="Pan Y."/>
            <person name="Xia L."/>
            <person name="Li J."/>
            <person name="Zhao F."/>
            <person name="Cao W."/>
        </authorList>
    </citation>
    <scope>NUCLEOTIDE SEQUENCE</scope>
    <source>
        <strain evidence="1">Hyas-2018</strain>
    </source>
</reference>
<dbReference type="Proteomes" id="UP000821845">
    <property type="component" value="Chromosome 9"/>
</dbReference>
<evidence type="ECO:0000313" key="2">
    <source>
        <dbReference type="Proteomes" id="UP000821845"/>
    </source>
</evidence>
<name>A0ACB7RK43_HYAAI</name>
<comment type="caution">
    <text evidence="1">The sequence shown here is derived from an EMBL/GenBank/DDBJ whole genome shotgun (WGS) entry which is preliminary data.</text>
</comment>